<feature type="region of interest" description="Disordered" evidence="1">
    <location>
        <begin position="69"/>
        <end position="172"/>
    </location>
</feature>
<protein>
    <submittedName>
        <fullName evidence="2">Uncharacterized protein</fullName>
    </submittedName>
</protein>
<name>A0A3P6SLU8_ONCOC</name>
<dbReference type="Proteomes" id="UP000271087">
    <property type="component" value="Unassembled WGS sequence"/>
</dbReference>
<keyword evidence="3" id="KW-1185">Reference proteome</keyword>
<sequence>SFCENSSLFIDRSLRDTTLNVSNIYIPMSAVEQNMLNVSPRLSDQYSDQKESLVPDAIHYITESTQVGCEHPPEMQAPSLPGATPGYRPQRPYTLDLTSPPTPAESGISTAGSSYRSFSSIDQGSQDHAPAPSVDSVPRLAPPIPPRNNARRSEDETTALQRQRLSPVSQSP</sequence>
<feature type="compositionally biased region" description="Polar residues" evidence="1">
    <location>
        <begin position="107"/>
        <end position="126"/>
    </location>
</feature>
<reference evidence="2 3" key="1">
    <citation type="submission" date="2018-08" db="EMBL/GenBank/DDBJ databases">
        <authorList>
            <person name="Laetsch R D."/>
            <person name="Stevens L."/>
            <person name="Kumar S."/>
            <person name="Blaxter L. M."/>
        </authorList>
    </citation>
    <scope>NUCLEOTIDE SEQUENCE [LARGE SCALE GENOMIC DNA]</scope>
</reference>
<accession>A0A3P6SLU8</accession>
<feature type="non-terminal residue" evidence="2">
    <location>
        <position position="1"/>
    </location>
</feature>
<evidence type="ECO:0000313" key="3">
    <source>
        <dbReference type="Proteomes" id="UP000271087"/>
    </source>
</evidence>
<proteinExistence type="predicted"/>
<dbReference type="AlphaFoldDB" id="A0A3P6SLU8"/>
<dbReference type="EMBL" id="UYRW01001267">
    <property type="protein sequence ID" value="VDK75846.1"/>
    <property type="molecule type" value="Genomic_DNA"/>
</dbReference>
<gene>
    <name evidence="2" type="ORF">NOO_LOCUS5054</name>
</gene>
<feature type="compositionally biased region" description="Polar residues" evidence="1">
    <location>
        <begin position="158"/>
        <end position="172"/>
    </location>
</feature>
<dbReference type="OrthoDB" id="5876863at2759"/>
<evidence type="ECO:0000313" key="2">
    <source>
        <dbReference type="EMBL" id="VDK75846.1"/>
    </source>
</evidence>
<organism evidence="2 3">
    <name type="scientific">Onchocerca ochengi</name>
    <name type="common">Filarial nematode worm</name>
    <dbReference type="NCBI Taxonomy" id="42157"/>
    <lineage>
        <taxon>Eukaryota</taxon>
        <taxon>Metazoa</taxon>
        <taxon>Ecdysozoa</taxon>
        <taxon>Nematoda</taxon>
        <taxon>Chromadorea</taxon>
        <taxon>Rhabditida</taxon>
        <taxon>Spirurina</taxon>
        <taxon>Spiruromorpha</taxon>
        <taxon>Filarioidea</taxon>
        <taxon>Onchocercidae</taxon>
        <taxon>Onchocerca</taxon>
    </lineage>
</organism>
<evidence type="ECO:0000256" key="1">
    <source>
        <dbReference type="SAM" id="MobiDB-lite"/>
    </source>
</evidence>